<evidence type="ECO:0000256" key="9">
    <source>
        <dbReference type="ARBA" id="ARBA00022729"/>
    </source>
</evidence>
<dbReference type="GO" id="GO:0098552">
    <property type="term" value="C:side of membrane"/>
    <property type="evidence" value="ECO:0007669"/>
    <property type="project" value="UniProtKB-KW"/>
</dbReference>
<gene>
    <name evidence="18" type="ORF">NA56DRAFT_689682</name>
</gene>
<evidence type="ECO:0000256" key="5">
    <source>
        <dbReference type="ARBA" id="ARBA00022525"/>
    </source>
</evidence>
<evidence type="ECO:0000256" key="7">
    <source>
        <dbReference type="ARBA" id="ARBA00022622"/>
    </source>
</evidence>
<feature type="domain" description="CFEM" evidence="17">
    <location>
        <begin position="1"/>
        <end position="102"/>
    </location>
</feature>
<keyword evidence="12 15" id="KW-1015">Disulfide bond</keyword>
<dbReference type="PANTHER" id="PTHR37928">
    <property type="entry name" value="CFEM DOMAIN PROTEIN (AFU_ORTHOLOGUE AFUA_6G14090)"/>
    <property type="match status" value="1"/>
</dbReference>
<evidence type="ECO:0000256" key="13">
    <source>
        <dbReference type="ARBA" id="ARBA00023180"/>
    </source>
</evidence>
<feature type="disulfide bond" evidence="15">
    <location>
        <begin position="32"/>
        <end position="63"/>
    </location>
</feature>
<keyword evidence="8" id="KW-0479">Metal-binding</keyword>
<comment type="similarity">
    <text evidence="3">Belongs to the RBT5 family.</text>
</comment>
<dbReference type="AlphaFoldDB" id="A0A2J6Q342"/>
<evidence type="ECO:0000256" key="12">
    <source>
        <dbReference type="ARBA" id="ARBA00023157"/>
    </source>
</evidence>
<evidence type="ECO:0000256" key="6">
    <source>
        <dbReference type="ARBA" id="ARBA00022617"/>
    </source>
</evidence>
<keyword evidence="14" id="KW-0449">Lipoprotein</keyword>
<dbReference type="EMBL" id="KZ613484">
    <property type="protein sequence ID" value="PMD20689.1"/>
    <property type="molecule type" value="Genomic_DNA"/>
</dbReference>
<keyword evidence="10" id="KW-0408">Iron</keyword>
<dbReference type="PROSITE" id="PS52012">
    <property type="entry name" value="CFEM"/>
    <property type="match status" value="1"/>
</dbReference>
<keyword evidence="7" id="KW-0336">GPI-anchor</keyword>
<organism evidence="18 19">
    <name type="scientific">Hyaloscypha hepaticicola</name>
    <dbReference type="NCBI Taxonomy" id="2082293"/>
    <lineage>
        <taxon>Eukaryota</taxon>
        <taxon>Fungi</taxon>
        <taxon>Dikarya</taxon>
        <taxon>Ascomycota</taxon>
        <taxon>Pezizomycotina</taxon>
        <taxon>Leotiomycetes</taxon>
        <taxon>Helotiales</taxon>
        <taxon>Hyaloscyphaceae</taxon>
        <taxon>Hyaloscypha</taxon>
    </lineage>
</organism>
<feature type="disulfide bond" evidence="15">
    <location>
        <begin position="42"/>
        <end position="49"/>
    </location>
</feature>
<comment type="subcellular location">
    <subcellularLocation>
        <location evidence="1">Cell membrane</location>
        <topology evidence="1">Lipid-anchor</topology>
        <topology evidence="1">GPI-anchor</topology>
    </subcellularLocation>
    <subcellularLocation>
        <location evidence="2">Secreted</location>
    </subcellularLocation>
</comment>
<feature type="disulfide bond" evidence="15">
    <location>
        <begin position="51"/>
        <end position="84"/>
    </location>
</feature>
<evidence type="ECO:0000256" key="10">
    <source>
        <dbReference type="ARBA" id="ARBA00023004"/>
    </source>
</evidence>
<evidence type="ECO:0000259" key="17">
    <source>
        <dbReference type="PROSITE" id="PS52012"/>
    </source>
</evidence>
<dbReference type="PANTHER" id="PTHR37928:SF2">
    <property type="entry name" value="GPI ANCHORED CFEM DOMAIN PROTEIN (AFU_ORTHOLOGUE AFUA_6G10580)"/>
    <property type="match status" value="1"/>
</dbReference>
<evidence type="ECO:0000256" key="11">
    <source>
        <dbReference type="ARBA" id="ARBA00023136"/>
    </source>
</evidence>
<dbReference type="GO" id="GO:0005886">
    <property type="term" value="C:plasma membrane"/>
    <property type="evidence" value="ECO:0007669"/>
    <property type="project" value="UniProtKB-SubCell"/>
</dbReference>
<dbReference type="Proteomes" id="UP000235672">
    <property type="component" value="Unassembled WGS sequence"/>
</dbReference>
<feature type="chain" id="PRO_5014392747" description="CFEM domain-containing protein" evidence="16">
    <location>
        <begin position="20"/>
        <end position="102"/>
    </location>
</feature>
<name>A0A2J6Q342_9HELO</name>
<proteinExistence type="inferred from homology"/>
<accession>A0A2J6Q342</accession>
<dbReference type="GO" id="GO:0005576">
    <property type="term" value="C:extracellular region"/>
    <property type="evidence" value="ECO:0007669"/>
    <property type="project" value="UniProtKB-SubCell"/>
</dbReference>
<keyword evidence="6" id="KW-0349">Heme</keyword>
<dbReference type="InterPro" id="IPR051735">
    <property type="entry name" value="CFEM_domain"/>
</dbReference>
<dbReference type="InterPro" id="IPR008427">
    <property type="entry name" value="Extracellular_membr_CFEM_dom"/>
</dbReference>
<evidence type="ECO:0000256" key="1">
    <source>
        <dbReference type="ARBA" id="ARBA00004609"/>
    </source>
</evidence>
<dbReference type="STRING" id="1745343.A0A2J6Q342"/>
<sequence length="102" mass="10672">MQYSLILAAFAVAATSAFSQSLAGLPTCAATCFTNNFGNSKCNDTNVACLCGDSTFFTDVEICVLTTCDSADTTTTLEWAMTECAAAGVPLAKKRSILGRKH</sequence>
<protein>
    <recommendedName>
        <fullName evidence="17">CFEM domain-containing protein</fullName>
    </recommendedName>
</protein>
<evidence type="ECO:0000256" key="8">
    <source>
        <dbReference type="ARBA" id="ARBA00022723"/>
    </source>
</evidence>
<dbReference type="GO" id="GO:0046872">
    <property type="term" value="F:metal ion binding"/>
    <property type="evidence" value="ECO:0007669"/>
    <property type="project" value="UniProtKB-KW"/>
</dbReference>
<comment type="caution">
    <text evidence="15">Lacks conserved residue(s) required for the propagation of feature annotation.</text>
</comment>
<keyword evidence="4" id="KW-1003">Cell membrane</keyword>
<dbReference type="Pfam" id="PF05730">
    <property type="entry name" value="CFEM"/>
    <property type="match status" value="1"/>
</dbReference>
<evidence type="ECO:0000256" key="14">
    <source>
        <dbReference type="ARBA" id="ARBA00023288"/>
    </source>
</evidence>
<dbReference type="OrthoDB" id="3065412at2759"/>
<evidence type="ECO:0000256" key="3">
    <source>
        <dbReference type="ARBA" id="ARBA00010031"/>
    </source>
</evidence>
<evidence type="ECO:0000256" key="4">
    <source>
        <dbReference type="ARBA" id="ARBA00022475"/>
    </source>
</evidence>
<keyword evidence="11" id="KW-0472">Membrane</keyword>
<keyword evidence="9 16" id="KW-0732">Signal</keyword>
<evidence type="ECO:0000313" key="19">
    <source>
        <dbReference type="Proteomes" id="UP000235672"/>
    </source>
</evidence>
<evidence type="ECO:0000256" key="16">
    <source>
        <dbReference type="SAM" id="SignalP"/>
    </source>
</evidence>
<evidence type="ECO:0000313" key="18">
    <source>
        <dbReference type="EMBL" id="PMD20689.1"/>
    </source>
</evidence>
<keyword evidence="19" id="KW-1185">Reference proteome</keyword>
<keyword evidence="13" id="KW-0325">Glycoprotein</keyword>
<feature type="signal peptide" evidence="16">
    <location>
        <begin position="1"/>
        <end position="19"/>
    </location>
</feature>
<feature type="disulfide bond" evidence="15">
    <location>
        <begin position="28"/>
        <end position="68"/>
    </location>
</feature>
<keyword evidence="5" id="KW-0964">Secreted</keyword>
<reference evidence="18 19" key="1">
    <citation type="submission" date="2016-05" db="EMBL/GenBank/DDBJ databases">
        <title>A degradative enzymes factory behind the ericoid mycorrhizal symbiosis.</title>
        <authorList>
            <consortium name="DOE Joint Genome Institute"/>
            <person name="Martino E."/>
            <person name="Morin E."/>
            <person name="Grelet G."/>
            <person name="Kuo A."/>
            <person name="Kohler A."/>
            <person name="Daghino S."/>
            <person name="Barry K."/>
            <person name="Choi C."/>
            <person name="Cichocki N."/>
            <person name="Clum A."/>
            <person name="Copeland A."/>
            <person name="Hainaut M."/>
            <person name="Haridas S."/>
            <person name="Labutti K."/>
            <person name="Lindquist E."/>
            <person name="Lipzen A."/>
            <person name="Khouja H.-R."/>
            <person name="Murat C."/>
            <person name="Ohm R."/>
            <person name="Olson A."/>
            <person name="Spatafora J."/>
            <person name="Veneault-Fourrey C."/>
            <person name="Henrissat B."/>
            <person name="Grigoriev I."/>
            <person name="Martin F."/>
            <person name="Perotto S."/>
        </authorList>
    </citation>
    <scope>NUCLEOTIDE SEQUENCE [LARGE SCALE GENOMIC DNA]</scope>
    <source>
        <strain evidence="18 19">UAMH 7357</strain>
    </source>
</reference>
<evidence type="ECO:0000256" key="15">
    <source>
        <dbReference type="PROSITE-ProRule" id="PRU01356"/>
    </source>
</evidence>
<evidence type="ECO:0000256" key="2">
    <source>
        <dbReference type="ARBA" id="ARBA00004613"/>
    </source>
</evidence>